<reference evidence="2" key="1">
    <citation type="submission" date="2017-05" db="EMBL/GenBank/DDBJ databases">
        <title>The Genome Sequence of Enterococcus sp. 9E7_DIV0242.</title>
        <authorList>
            <consortium name="The Broad Institute Genomics Platform"/>
            <consortium name="The Broad Institute Genomic Center for Infectious Diseases"/>
            <person name="Earl A."/>
            <person name="Manson A."/>
            <person name="Schwartman J."/>
            <person name="Gilmore M."/>
            <person name="Abouelleil A."/>
            <person name="Cao P."/>
            <person name="Chapman S."/>
            <person name="Cusick C."/>
            <person name="Shea T."/>
            <person name="Young S."/>
            <person name="Neafsey D."/>
            <person name="Nusbaum C."/>
            <person name="Birren B."/>
        </authorList>
    </citation>
    <scope>NUCLEOTIDE SEQUENCE [LARGE SCALE GENOMIC DNA]</scope>
    <source>
        <strain evidence="2">9E7_DIV0242</strain>
    </source>
</reference>
<dbReference type="Gene3D" id="3.10.180.10">
    <property type="entry name" value="2,3-Dihydroxybiphenyl 1,2-Dioxygenase, domain 1"/>
    <property type="match status" value="1"/>
</dbReference>
<dbReference type="Proteomes" id="UP000195141">
    <property type="component" value="Chromosome"/>
</dbReference>
<dbReference type="EMBL" id="CP147247">
    <property type="protein sequence ID" value="WYJ92048.1"/>
    <property type="molecule type" value="Genomic_DNA"/>
</dbReference>
<keyword evidence="4" id="KW-1185">Reference proteome</keyword>
<sequence>MDYLIDHVQVTVKDLKTAEPFYDILCEALGFDLSKKIHAYLPELNMEVIEYLDDAYDFGICSPLPEYEEETIHRRKPGATHHIAFRATTREGVDAIYNLLLPLNTEIIDPPQIHHSHGPNYYALFFKDPDGIKYEIVCNH</sequence>
<dbReference type="SUPFAM" id="SSF54593">
    <property type="entry name" value="Glyoxalase/Bleomycin resistance protein/Dihydroxybiphenyl dioxygenase"/>
    <property type="match status" value="1"/>
</dbReference>
<evidence type="ECO:0000313" key="2">
    <source>
        <dbReference type="EMBL" id="OTP15733.1"/>
    </source>
</evidence>
<protein>
    <recommendedName>
        <fullName evidence="1">VOC domain-containing protein</fullName>
    </recommendedName>
</protein>
<dbReference type="RefSeq" id="WP_086349027.1">
    <property type="nucleotide sequence ID" value="NZ_CP147247.1"/>
</dbReference>
<dbReference type="EMBL" id="NGMM01000003">
    <property type="protein sequence ID" value="OTP15733.1"/>
    <property type="molecule type" value="Genomic_DNA"/>
</dbReference>
<dbReference type="InterPro" id="IPR029068">
    <property type="entry name" value="Glyas_Bleomycin-R_OHBP_Dase"/>
</dbReference>
<feature type="domain" description="VOC" evidence="1">
    <location>
        <begin position="4"/>
        <end position="139"/>
    </location>
</feature>
<evidence type="ECO:0000259" key="1">
    <source>
        <dbReference type="PROSITE" id="PS51819"/>
    </source>
</evidence>
<organism evidence="2">
    <name type="scientific">Candidatus Enterococcus clewellii</name>
    <dbReference type="NCBI Taxonomy" id="1834193"/>
    <lineage>
        <taxon>Bacteria</taxon>
        <taxon>Bacillati</taxon>
        <taxon>Bacillota</taxon>
        <taxon>Bacilli</taxon>
        <taxon>Lactobacillales</taxon>
        <taxon>Enterococcaceae</taxon>
        <taxon>Enterococcus</taxon>
    </lineage>
</organism>
<name>A0A242K6J7_9ENTE</name>
<dbReference type="PANTHER" id="PTHR35006">
    <property type="entry name" value="GLYOXALASE FAMILY PROTEIN (AFU_ORTHOLOGUE AFUA_5G14830)"/>
    <property type="match status" value="1"/>
</dbReference>
<dbReference type="PROSITE" id="PS51819">
    <property type="entry name" value="VOC"/>
    <property type="match status" value="1"/>
</dbReference>
<dbReference type="Pfam" id="PF00903">
    <property type="entry name" value="Glyoxalase"/>
    <property type="match status" value="1"/>
</dbReference>
<gene>
    <name evidence="2" type="ORF">A5888_001947</name>
    <name evidence="3" type="ORF">A5888_003821</name>
</gene>
<evidence type="ECO:0000313" key="4">
    <source>
        <dbReference type="Proteomes" id="UP000195141"/>
    </source>
</evidence>
<dbReference type="OrthoDB" id="5296884at2"/>
<dbReference type="AlphaFoldDB" id="A0A242K6J7"/>
<reference evidence="3" key="3">
    <citation type="submission" date="2024-03" db="EMBL/GenBank/DDBJ databases">
        <title>The Genome Sequence of Enterococcus sp. DIV0242b.</title>
        <authorList>
            <consortium name="The Broad Institute Genomics Platform"/>
            <consortium name="The Broad Institute Microbial Omics Core"/>
            <consortium name="The Broad Institute Genomic Center for Infectious Diseases"/>
            <person name="Earl A."/>
            <person name="Manson A."/>
            <person name="Gilmore M."/>
            <person name="Schwartman J."/>
            <person name="Shea T."/>
            <person name="Abouelleil A."/>
            <person name="Cao P."/>
            <person name="Chapman S."/>
            <person name="Cusick C."/>
            <person name="Young S."/>
            <person name="Neafsey D."/>
            <person name="Nusbaum C."/>
            <person name="Birren B."/>
        </authorList>
    </citation>
    <scope>NUCLEOTIDE SEQUENCE</scope>
    <source>
        <strain evidence="3">9E7_DIV0242</strain>
    </source>
</reference>
<evidence type="ECO:0000313" key="3">
    <source>
        <dbReference type="EMBL" id="WYJ92048.1"/>
    </source>
</evidence>
<dbReference type="PANTHER" id="PTHR35006:SF1">
    <property type="entry name" value="BLL2941 PROTEIN"/>
    <property type="match status" value="1"/>
</dbReference>
<accession>A0A242K6J7</accession>
<proteinExistence type="predicted"/>
<reference evidence="3" key="2">
    <citation type="submission" date="2017-05" db="EMBL/GenBank/DDBJ databases">
        <authorList>
            <consortium name="The Broad Institute Genomics Platform"/>
            <consortium name="The Broad Institute Genomic Center for Infectious Diseases"/>
            <person name="Earl A."/>
            <person name="Manson A."/>
            <person name="Schwartman J."/>
            <person name="Gilmore M."/>
            <person name="Abouelleil A."/>
            <person name="Cao P."/>
            <person name="Chapman S."/>
            <person name="Cusick C."/>
            <person name="Shea T."/>
            <person name="Young S."/>
            <person name="Neafsey D."/>
            <person name="Nusbaum C."/>
            <person name="Birren B."/>
        </authorList>
    </citation>
    <scope>NUCLEOTIDE SEQUENCE</scope>
    <source>
        <strain evidence="3">9E7_DIV0242</strain>
    </source>
</reference>
<dbReference type="InterPro" id="IPR004360">
    <property type="entry name" value="Glyas_Fos-R_dOase_dom"/>
</dbReference>
<dbReference type="InterPro" id="IPR037523">
    <property type="entry name" value="VOC_core"/>
</dbReference>